<evidence type="ECO:0000313" key="4">
    <source>
        <dbReference type="Proteomes" id="UP000261811"/>
    </source>
</evidence>
<feature type="domain" description="DUF7507" evidence="2">
    <location>
        <begin position="740"/>
        <end position="840"/>
    </location>
</feature>
<gene>
    <name evidence="3" type="ORF">DZF91_22075</name>
</gene>
<feature type="region of interest" description="Disordered" evidence="1">
    <location>
        <begin position="928"/>
        <end position="955"/>
    </location>
</feature>
<evidence type="ECO:0000313" key="3">
    <source>
        <dbReference type="EMBL" id="RFU39509.1"/>
    </source>
</evidence>
<feature type="domain" description="DUF7507" evidence="2">
    <location>
        <begin position="289"/>
        <end position="383"/>
    </location>
</feature>
<feature type="domain" description="DUF7507" evidence="2">
    <location>
        <begin position="407"/>
        <end position="506"/>
    </location>
</feature>
<feature type="domain" description="DUF7507" evidence="2">
    <location>
        <begin position="177"/>
        <end position="270"/>
    </location>
</feature>
<feature type="region of interest" description="Disordered" evidence="1">
    <location>
        <begin position="17"/>
        <end position="57"/>
    </location>
</feature>
<feature type="domain" description="DUF7507" evidence="2">
    <location>
        <begin position="518"/>
        <end position="618"/>
    </location>
</feature>
<dbReference type="GO" id="GO:0005975">
    <property type="term" value="P:carbohydrate metabolic process"/>
    <property type="evidence" value="ECO:0007669"/>
    <property type="project" value="UniProtKB-ARBA"/>
</dbReference>
<accession>A0A372JHX8</accession>
<feature type="domain" description="DUF7507" evidence="2">
    <location>
        <begin position="1077"/>
        <end position="1175"/>
    </location>
</feature>
<evidence type="ECO:0000259" key="2">
    <source>
        <dbReference type="Pfam" id="PF24346"/>
    </source>
</evidence>
<organism evidence="3 4">
    <name type="scientific">Actinomadura logoneensis</name>
    <dbReference type="NCBI Taxonomy" id="2293572"/>
    <lineage>
        <taxon>Bacteria</taxon>
        <taxon>Bacillati</taxon>
        <taxon>Actinomycetota</taxon>
        <taxon>Actinomycetes</taxon>
        <taxon>Streptosporangiales</taxon>
        <taxon>Thermomonosporaceae</taxon>
        <taxon>Actinomadura</taxon>
    </lineage>
</organism>
<dbReference type="PANTHER" id="PTHR34819">
    <property type="entry name" value="LARGE CYSTEINE-RICH PERIPLASMIC PROTEIN OMCB"/>
    <property type="match status" value="1"/>
</dbReference>
<evidence type="ECO:0000256" key="1">
    <source>
        <dbReference type="SAM" id="MobiDB-lite"/>
    </source>
</evidence>
<feature type="domain" description="DUF7507" evidence="2">
    <location>
        <begin position="964"/>
        <end position="1062"/>
    </location>
</feature>
<keyword evidence="4" id="KW-1185">Reference proteome</keyword>
<dbReference type="InterPro" id="IPR055354">
    <property type="entry name" value="DUF7507"/>
</dbReference>
<dbReference type="InterPro" id="IPR013783">
    <property type="entry name" value="Ig-like_fold"/>
</dbReference>
<feature type="compositionally biased region" description="Low complexity" evidence="1">
    <location>
        <begin position="17"/>
        <end position="27"/>
    </location>
</feature>
<reference evidence="3 4" key="1">
    <citation type="submission" date="2018-08" db="EMBL/GenBank/DDBJ databases">
        <title>Actinomadura jelena sp. nov., a novel Actinomycete isolated from soil in Chad.</title>
        <authorList>
            <person name="Shi L."/>
        </authorList>
    </citation>
    <scope>NUCLEOTIDE SEQUENCE [LARGE SCALE GENOMIC DNA]</scope>
    <source>
        <strain evidence="3 4">NEAU-G17</strain>
    </source>
</reference>
<feature type="domain" description="DUF7507" evidence="2">
    <location>
        <begin position="1190"/>
        <end position="1288"/>
    </location>
</feature>
<dbReference type="EMBL" id="QURH01000336">
    <property type="protein sequence ID" value="RFU39509.1"/>
    <property type="molecule type" value="Genomic_DNA"/>
</dbReference>
<comment type="caution">
    <text evidence="3">The sequence shown here is derived from an EMBL/GenBank/DDBJ whole genome shotgun (WGS) entry which is preliminary data.</text>
</comment>
<feature type="domain" description="DUF7507" evidence="2">
    <location>
        <begin position="630"/>
        <end position="726"/>
    </location>
</feature>
<feature type="region of interest" description="Disordered" evidence="1">
    <location>
        <begin position="1262"/>
        <end position="1301"/>
    </location>
</feature>
<protein>
    <submittedName>
        <fullName evidence="3">DUF11 domain-containing protein</fullName>
    </submittedName>
</protein>
<dbReference type="InterPro" id="IPR047589">
    <property type="entry name" value="DUF11_rpt"/>
</dbReference>
<feature type="domain" description="DUF7507" evidence="2">
    <location>
        <begin position="58"/>
        <end position="160"/>
    </location>
</feature>
<feature type="domain" description="DUF7507" evidence="2">
    <location>
        <begin position="1301"/>
        <end position="1395"/>
    </location>
</feature>
<sequence length="1415" mass="146647">MVAAALCGVLITASASPASGRARPDAPVGHAQGAAERTAPTGPASPDGPGAPLQSRAEPSIQLTKTASPTTFDAVNQTITYRYHVTIPFEAAETRNTAFEDFHITDDLPGLSAIDCPSMILAPGVSFDCTATYRTTQTDLDSGSIYNVATAQFTVPGASAPTVSNRAEATVLADTNAAITLRKSADVSAFNGPNQAIHYSYTLTNTGNVTLYNISVTDALPGISPVTCDAAELAPGESTVCHATYVTTQADVDAGSIRNVARALAYPRGSTELVVSAPGEHTIPANVNAALTLRKTPDPMTYNRVGQTITYTYTVTNNGNVTLTNVGVTDDLPGLSPITCDTTTLAPGESTECRATYQITQDDLEAGSVRNRAVAHGTPPAGAGGVNGGATPIQSPPAEAVITAMFNPAIHLEKSADLESFSVPGQTINYTYTLTNIGDVPLTDIGISDDLPGLSPITCDATSLAVGASTRCHALYVTTQADVDAGAVHNTAVAKATPPVGEAIQSEPSEVTVPAELNPSTTLQKTADVTQFTGPYETINYTYTVTNNGNVTLTNVGITDDLPGLSPIFCDTTILPPGESTKCHATYTTTQQDVNNGEIRNRATAHGTPPGAGTPIESPADEVVITGIAKPALTVEKSAWPTSFDSAYQPIFYTYRVTNTGNVTLTDVGVNDDRNLPVYCPQTVLDPGQSVDCQAVYITTQQDVDNGSITNSATAHGTPPGGGGPIESQPDQETILANAAPAITVEKSAEPMTYSAANQIIAYSYLVTNTGNVTLQAIGITDGLAGLSPIVCDSGVLAPGESTVCRATYVTTQQDVVNGSITNSATAHGTPPGSGTPVESLPSDVTVTAATNPALTMTKSADPMTYSSVDQTITFTYQVTNSGDTPLTNVGITDDLPGLSAVTCDTSPLDPGEGTTCRATYRVTQEDLDAGSVSNTATAHGTPPDGTTVESQPDGVTVTAETDAAMTVEKSAEPTTFSSANQTITYTYRVTNTGNVTLNDVGITDDLTGLSNITCETTTLAPGERTTCHATYTTTEQDLRNGQVHNTATAHGTPEGGQPVESGPSEATVTATPTPAAEIAVEKSAEPAAFSAADERITYTYRVTNTGEATLHDVGVTDDLAGLSNITCEATTLAAGQSTTCSATYTTTQADVDRGGVRNVATAHGTPEGGEPVESPSSEVTVPFRPGEQAGMSVRKSAEPRTFSRAGQEIRYSYRVTNTGTVPLTDIGVTDRMSGLSEVTCPSAELAPGESMTCTATYTTTEEDVRRGSIRNSATVHGRTPHGEPVESPPSTSTVHRSGKAGITVRKSVRPKTFSHVGQVLHFSYRVTNTGTVTLRDVRVEDALPGLSAVRCPTRTLAPRESMTCTAAYRVRAGDLRRGAVRNRAVAEGTPPGSRVPVASRPARVTAYGHVPVTG</sequence>
<dbReference type="Gene3D" id="2.60.40.10">
    <property type="entry name" value="Immunoglobulins"/>
    <property type="match status" value="5"/>
</dbReference>
<name>A0A372JHX8_9ACTN</name>
<dbReference type="Pfam" id="PF24346">
    <property type="entry name" value="DUF7507"/>
    <property type="match status" value="12"/>
</dbReference>
<feature type="domain" description="DUF7507" evidence="2">
    <location>
        <begin position="852"/>
        <end position="951"/>
    </location>
</feature>
<feature type="region of interest" description="Disordered" evidence="1">
    <location>
        <begin position="1046"/>
        <end position="1069"/>
    </location>
</feature>
<dbReference type="InterPro" id="IPR051172">
    <property type="entry name" value="Chlamydia_OmcB"/>
</dbReference>
<dbReference type="Proteomes" id="UP000261811">
    <property type="component" value="Unassembled WGS sequence"/>
</dbReference>
<feature type="region of interest" description="Disordered" evidence="1">
    <location>
        <begin position="707"/>
        <end position="730"/>
    </location>
</feature>
<dbReference type="NCBIfam" id="TIGR01451">
    <property type="entry name" value="B_ant_repeat"/>
    <property type="match status" value="9"/>
</dbReference>
<proteinExistence type="predicted"/>